<dbReference type="PROSITE" id="PS00211">
    <property type="entry name" value="ABC_TRANSPORTER_1"/>
    <property type="match status" value="1"/>
</dbReference>
<evidence type="ECO:0000313" key="10">
    <source>
        <dbReference type="Proteomes" id="UP000660885"/>
    </source>
</evidence>
<evidence type="ECO:0000256" key="2">
    <source>
        <dbReference type="ARBA" id="ARBA00005417"/>
    </source>
</evidence>
<comment type="similarity">
    <text evidence="2">Belongs to the ABC transporter superfamily.</text>
</comment>
<comment type="caution">
    <text evidence="9">The sequence shown here is derived from an EMBL/GenBank/DDBJ whole genome shotgun (WGS) entry which is preliminary data.</text>
</comment>
<evidence type="ECO:0000313" key="9">
    <source>
        <dbReference type="EMBL" id="MBL6080058.1"/>
    </source>
</evidence>
<accession>A0ABS1U5X8</accession>
<feature type="domain" description="ABC transporter" evidence="8">
    <location>
        <begin position="266"/>
        <end position="469"/>
    </location>
</feature>
<protein>
    <submittedName>
        <fullName evidence="9">ABC transporter ATP-binding protein</fullName>
    </submittedName>
</protein>
<keyword evidence="3" id="KW-0813">Transport</keyword>
<dbReference type="InterPro" id="IPR017871">
    <property type="entry name" value="ABC_transporter-like_CS"/>
</dbReference>
<dbReference type="Pfam" id="PF00005">
    <property type="entry name" value="ABC_tran"/>
    <property type="match status" value="2"/>
</dbReference>
<organism evidence="9 10">
    <name type="scientific">Belnapia arida</name>
    <dbReference type="NCBI Taxonomy" id="2804533"/>
    <lineage>
        <taxon>Bacteria</taxon>
        <taxon>Pseudomonadati</taxon>
        <taxon>Pseudomonadota</taxon>
        <taxon>Alphaproteobacteria</taxon>
        <taxon>Acetobacterales</taxon>
        <taxon>Roseomonadaceae</taxon>
        <taxon>Belnapia</taxon>
    </lineage>
</organism>
<reference evidence="9 10" key="1">
    <citation type="submission" date="2021-01" db="EMBL/GenBank/DDBJ databases">
        <title>Belnapia mucosa sp. nov. and Belnapia arida sp. nov., isolated from the Tabernas Desert (Almeria, Spain).</title>
        <authorList>
            <person name="Molina-Menor E."/>
            <person name="Vidal-Verdu A."/>
            <person name="Calonge A."/>
            <person name="Satari L."/>
            <person name="Pereto J."/>
            <person name="Porcar M."/>
        </authorList>
    </citation>
    <scope>NUCLEOTIDE SEQUENCE [LARGE SCALE GENOMIC DNA]</scope>
    <source>
        <strain evidence="9 10">T18</strain>
    </source>
</reference>
<dbReference type="Gene3D" id="3.40.50.300">
    <property type="entry name" value="P-loop containing nucleotide triphosphate hydrolases"/>
    <property type="match status" value="2"/>
</dbReference>
<dbReference type="InterPro" id="IPR050388">
    <property type="entry name" value="ABC_Ni/Peptide_Import"/>
</dbReference>
<name>A0ABS1U5X8_9PROT</name>
<dbReference type="PANTHER" id="PTHR43297:SF7">
    <property type="entry name" value="D,D-DIPEPTIDE TRANSPORT ATP-BINDING PROTEIN DDPD-RELATED"/>
    <property type="match status" value="1"/>
</dbReference>
<keyword evidence="10" id="KW-1185">Reference proteome</keyword>
<keyword evidence="6 9" id="KW-0067">ATP-binding</keyword>
<dbReference type="PANTHER" id="PTHR43297">
    <property type="entry name" value="OLIGOPEPTIDE TRANSPORT ATP-BINDING PROTEIN APPD"/>
    <property type="match status" value="1"/>
</dbReference>
<dbReference type="InterPro" id="IPR003439">
    <property type="entry name" value="ABC_transporter-like_ATP-bd"/>
</dbReference>
<evidence type="ECO:0000256" key="7">
    <source>
        <dbReference type="ARBA" id="ARBA00023136"/>
    </source>
</evidence>
<gene>
    <name evidence="9" type="ORF">JMJ56_18715</name>
</gene>
<evidence type="ECO:0000256" key="1">
    <source>
        <dbReference type="ARBA" id="ARBA00004417"/>
    </source>
</evidence>
<keyword evidence="7" id="KW-0472">Membrane</keyword>
<proteinExistence type="inferred from homology"/>
<dbReference type="InterPro" id="IPR003593">
    <property type="entry name" value="AAA+_ATPase"/>
</dbReference>
<dbReference type="SUPFAM" id="SSF52540">
    <property type="entry name" value="P-loop containing nucleoside triphosphate hydrolases"/>
    <property type="match status" value="2"/>
</dbReference>
<evidence type="ECO:0000259" key="8">
    <source>
        <dbReference type="PROSITE" id="PS50893"/>
    </source>
</evidence>
<evidence type="ECO:0000256" key="4">
    <source>
        <dbReference type="ARBA" id="ARBA00022475"/>
    </source>
</evidence>
<feature type="domain" description="ABC transporter" evidence="8">
    <location>
        <begin position="2"/>
        <end position="244"/>
    </location>
</feature>
<dbReference type="PROSITE" id="PS50893">
    <property type="entry name" value="ABC_TRANSPORTER_2"/>
    <property type="match status" value="2"/>
</dbReference>
<sequence>MLTFAGLDVTAADGTALVRGVDAEARPGQPLTLLGETGSGKSLVLAAAMGSLAPGLRASGRVMLDGTEMLSATHSVRRALWGRRLATLPQEPWLALDPTMRALGQVAEVYRLVRGMPAAASELEARARLAELGLDGAAAHYPFQLSGGMAQRLALATLRASGAPVLLADEPTKGLDADRRDEAGARLRAEADRGRTVVCVTHDVAIARALGGEVAVMLEGRVMERGPAETVLEHPSHGYTRRLLEAEPARWPALPPRPAPRGEVAVTAEGVRRSFGGRPVLRGITFSVLRGEIVAVTGPSGCGKTTLGDVLLGLLRPDAGQVRRLPGVAPWRFGKLYQDPPSAFAPHQTMRQALSDLAQRHGLSWAAIAALLDRLRLGPLLLDRRPEALSGGELQRFALARVLALDPVFLFADEPTSRLDPITQGEVSNLLGELVTERGLGVLLVTHDAALAAKLADRVVQLRPSGAEC</sequence>
<comment type="subcellular location">
    <subcellularLocation>
        <location evidence="1">Cell inner membrane</location>
        <topology evidence="1">Peripheral membrane protein</topology>
    </subcellularLocation>
</comment>
<dbReference type="Proteomes" id="UP000660885">
    <property type="component" value="Unassembled WGS sequence"/>
</dbReference>
<dbReference type="InterPro" id="IPR027417">
    <property type="entry name" value="P-loop_NTPase"/>
</dbReference>
<keyword evidence="5" id="KW-0547">Nucleotide-binding</keyword>
<keyword evidence="4" id="KW-1003">Cell membrane</keyword>
<evidence type="ECO:0000256" key="3">
    <source>
        <dbReference type="ARBA" id="ARBA00022448"/>
    </source>
</evidence>
<dbReference type="SMART" id="SM00382">
    <property type="entry name" value="AAA"/>
    <property type="match status" value="2"/>
</dbReference>
<evidence type="ECO:0000256" key="6">
    <source>
        <dbReference type="ARBA" id="ARBA00022840"/>
    </source>
</evidence>
<dbReference type="EMBL" id="JAETWB010000010">
    <property type="protein sequence ID" value="MBL6080058.1"/>
    <property type="molecule type" value="Genomic_DNA"/>
</dbReference>
<evidence type="ECO:0000256" key="5">
    <source>
        <dbReference type="ARBA" id="ARBA00022741"/>
    </source>
</evidence>
<dbReference type="GO" id="GO:0005524">
    <property type="term" value="F:ATP binding"/>
    <property type="evidence" value="ECO:0007669"/>
    <property type="project" value="UniProtKB-KW"/>
</dbReference>